<proteinExistence type="predicted"/>
<dbReference type="PANTHER" id="PTHR33525">
    <property type="match status" value="1"/>
</dbReference>
<dbReference type="EMBL" id="CP015641">
    <property type="protein sequence ID" value="ANF27398.1"/>
    <property type="molecule type" value="Genomic_DNA"/>
</dbReference>
<name>A0A172WV76_STUST</name>
<evidence type="ECO:0000313" key="4">
    <source>
        <dbReference type="EMBL" id="ANF27398.1"/>
    </source>
</evidence>
<dbReference type="Gene3D" id="3.40.50.2300">
    <property type="match status" value="1"/>
</dbReference>
<dbReference type="InterPro" id="IPR011006">
    <property type="entry name" value="CheY-like_superfamily"/>
</dbReference>
<dbReference type="SUPFAM" id="SSF52172">
    <property type="entry name" value="CheY-like"/>
    <property type="match status" value="1"/>
</dbReference>
<dbReference type="PANTHER" id="PTHR33525:SF6">
    <property type="entry name" value="HDOD DOMAIN-CONTAINING PROTEIN"/>
    <property type="match status" value="1"/>
</dbReference>
<dbReference type="OrthoDB" id="2085719at2"/>
<dbReference type="Proteomes" id="UP000077787">
    <property type="component" value="Chromosome"/>
</dbReference>
<evidence type="ECO:0000259" key="3">
    <source>
        <dbReference type="PROSITE" id="PS51833"/>
    </source>
</evidence>
<gene>
    <name evidence="4" type="ORF">PS273GM_20825</name>
</gene>
<dbReference type="AlphaFoldDB" id="A0A172WV76"/>
<feature type="domain" description="HDOD" evidence="3">
    <location>
        <begin position="158"/>
        <end position="346"/>
    </location>
</feature>
<evidence type="ECO:0000259" key="2">
    <source>
        <dbReference type="PROSITE" id="PS50110"/>
    </source>
</evidence>
<dbReference type="SMART" id="SM00448">
    <property type="entry name" value="REC"/>
    <property type="match status" value="1"/>
</dbReference>
<reference evidence="4 5" key="1">
    <citation type="submission" date="2016-05" db="EMBL/GenBank/DDBJ databases">
        <title>Genome sequence of Pseudomonas stutzeri 273 and identification of the exopolysaccharide biosynthesis locus.</title>
        <authorList>
            <person name="Wu S."/>
            <person name="Sun C."/>
        </authorList>
    </citation>
    <scope>NUCLEOTIDE SEQUENCE [LARGE SCALE GENOMIC DNA]</scope>
    <source>
        <strain evidence="4 5">273</strain>
    </source>
</reference>
<dbReference type="GO" id="GO:0000160">
    <property type="term" value="P:phosphorelay signal transduction system"/>
    <property type="evidence" value="ECO:0007669"/>
    <property type="project" value="InterPro"/>
</dbReference>
<dbReference type="SUPFAM" id="SSF109604">
    <property type="entry name" value="HD-domain/PDEase-like"/>
    <property type="match status" value="1"/>
</dbReference>
<dbReference type="Pfam" id="PF08668">
    <property type="entry name" value="HDOD"/>
    <property type="match status" value="1"/>
</dbReference>
<evidence type="ECO:0000313" key="5">
    <source>
        <dbReference type="Proteomes" id="UP000077787"/>
    </source>
</evidence>
<dbReference type="PROSITE" id="PS51833">
    <property type="entry name" value="HDOD"/>
    <property type="match status" value="1"/>
</dbReference>
<keyword evidence="4" id="KW-0418">Kinase</keyword>
<dbReference type="RefSeq" id="WP_064482425.1">
    <property type="nucleotide sequence ID" value="NZ_CP015641.1"/>
</dbReference>
<protein>
    <submittedName>
        <fullName evidence="4">Histidine kinase</fullName>
    </submittedName>
</protein>
<accession>A0A172WV76</accession>
<evidence type="ECO:0000256" key="1">
    <source>
        <dbReference type="PROSITE-ProRule" id="PRU00169"/>
    </source>
</evidence>
<keyword evidence="1" id="KW-0597">Phosphoprotein</keyword>
<feature type="modified residue" description="4-aspartylphosphate" evidence="1">
    <location>
        <position position="60"/>
    </location>
</feature>
<feature type="domain" description="Response regulatory" evidence="2">
    <location>
        <begin position="9"/>
        <end position="127"/>
    </location>
</feature>
<organism evidence="4 5">
    <name type="scientific">Stutzerimonas stutzeri</name>
    <name type="common">Pseudomonas stutzeri</name>
    <dbReference type="NCBI Taxonomy" id="316"/>
    <lineage>
        <taxon>Bacteria</taxon>
        <taxon>Pseudomonadati</taxon>
        <taxon>Pseudomonadota</taxon>
        <taxon>Gammaproteobacteria</taxon>
        <taxon>Pseudomonadales</taxon>
        <taxon>Pseudomonadaceae</taxon>
        <taxon>Stutzerimonas</taxon>
    </lineage>
</organism>
<keyword evidence="4" id="KW-0808">Transferase</keyword>
<dbReference type="InterPro" id="IPR052340">
    <property type="entry name" value="RNase_Y/CdgJ"/>
</dbReference>
<dbReference type="Gene3D" id="1.10.3210.10">
    <property type="entry name" value="Hypothetical protein af1432"/>
    <property type="match status" value="1"/>
</dbReference>
<dbReference type="InterPro" id="IPR013976">
    <property type="entry name" value="HDOD"/>
</dbReference>
<sequence length="400" mass="43665">MSVSASMSYVLIAYNEPWRADELARLVVALRPGIRTVQVNDGQSALRVCRKQPPSFLIADGELAQLDARNLLHELRNHQATRLLPAIVISDRVDGVSVRAVRPLAPKAYLKKPYSLADLRVRLNSLLPGPRIVSTQTASATGTLSGFLNRMRSNNAGAPVLESVRVAVAACMQTEDWDLAMLESKLSSDPQITARLVSIANSAGQHNGAVCKTLGQALPRLGVKRALNLTLQLAVQNNATLSDPRLKHQAASSAEYAQRAADLAHWLASRLKLDTELSYTAGLLHNIGELALLRSLQEWLDSGGELTEDEIHCALRERSASFGSALRAQWRLPLGLRQLIAAFYSLGAEVFTREALALNVTGSLLRLPPSSPIDDLLQDRAVRLLRLDEAILERAPRERA</sequence>
<dbReference type="CDD" id="cd00156">
    <property type="entry name" value="REC"/>
    <property type="match status" value="1"/>
</dbReference>
<dbReference type="GO" id="GO:0016301">
    <property type="term" value="F:kinase activity"/>
    <property type="evidence" value="ECO:0007669"/>
    <property type="project" value="UniProtKB-KW"/>
</dbReference>
<dbReference type="InterPro" id="IPR001789">
    <property type="entry name" value="Sig_transdc_resp-reg_receiver"/>
</dbReference>
<dbReference type="PROSITE" id="PS50110">
    <property type="entry name" value="RESPONSE_REGULATORY"/>
    <property type="match status" value="1"/>
</dbReference>